<dbReference type="EMBL" id="NHSJ01000134">
    <property type="protein sequence ID" value="PPQ26444.1"/>
    <property type="molecule type" value="Genomic_DNA"/>
</dbReference>
<dbReference type="Gene3D" id="3.40.1190.20">
    <property type="match status" value="1"/>
</dbReference>
<dbReference type="GO" id="GO:0016301">
    <property type="term" value="F:kinase activity"/>
    <property type="evidence" value="ECO:0007669"/>
    <property type="project" value="UniProtKB-KW"/>
</dbReference>
<dbReference type="SUPFAM" id="SSF53613">
    <property type="entry name" value="Ribokinase-like"/>
    <property type="match status" value="1"/>
</dbReference>
<reference evidence="4 5" key="1">
    <citation type="journal article" date="2018" name="Arch. Microbiol.">
        <title>New insights into the metabolic potential of the phototrophic purple bacterium Rhodopila globiformis DSM 161(T) from its draft genome sequence and evidence for a vanadium-dependent nitrogenase.</title>
        <authorList>
            <person name="Imhoff J.F."/>
            <person name="Rahn T."/>
            <person name="Kunzel S."/>
            <person name="Neulinger S.C."/>
        </authorList>
    </citation>
    <scope>NUCLEOTIDE SEQUENCE [LARGE SCALE GENOMIC DNA]</scope>
    <source>
        <strain evidence="4 5">DSM 16996</strain>
    </source>
</reference>
<evidence type="ECO:0000256" key="2">
    <source>
        <dbReference type="ARBA" id="ARBA00022777"/>
    </source>
</evidence>
<dbReference type="RefSeq" id="WP_104510563.1">
    <property type="nucleotide sequence ID" value="NZ_JACIGC010000006.1"/>
</dbReference>
<evidence type="ECO:0000313" key="5">
    <source>
        <dbReference type="Proteomes" id="UP000239089"/>
    </source>
</evidence>
<organism evidence="4 5">
    <name type="scientific">Rhodoblastus sphagnicola</name>
    <dbReference type="NCBI Taxonomy" id="333368"/>
    <lineage>
        <taxon>Bacteria</taxon>
        <taxon>Pseudomonadati</taxon>
        <taxon>Pseudomonadota</taxon>
        <taxon>Alphaproteobacteria</taxon>
        <taxon>Hyphomicrobiales</taxon>
        <taxon>Rhodoblastaceae</taxon>
        <taxon>Rhodoblastus</taxon>
    </lineage>
</organism>
<keyword evidence="1" id="KW-0808">Transferase</keyword>
<proteinExistence type="predicted"/>
<protein>
    <recommendedName>
        <fullName evidence="3">Carbohydrate kinase PfkB domain-containing protein</fullName>
    </recommendedName>
</protein>
<keyword evidence="2" id="KW-0418">Kinase</keyword>
<dbReference type="Proteomes" id="UP000239089">
    <property type="component" value="Unassembled WGS sequence"/>
</dbReference>
<sequence length="318" mass="32975">MRAFVVGNYISVNFLFVPSLPQAAQTAAATGYFHDHGGKGLNLAVGLHRLGVATDLLVAVGDDAPGRAVTRLLGEIGMATDHVHGVAAASGFGVGLIAPDGGNMLVAYMGANALLDETHVARARDNIEAAAFCLAQFESPDEPILAAFRIAKTAGRATYLNPSPWREPTEELLALTDILVVNEPEAMDFLNLDAAGAPAEVYAEKLPELARRRGWRGALLVVTLAERGAVALKGDACHVAPAFAIDQIDATGAGDAFGCGLVSALAAGETLDAALTRANACGAIVAAKTGVFDTLPRAEEVADFLARQLVDHGSRLSR</sequence>
<dbReference type="InterPro" id="IPR002139">
    <property type="entry name" value="Ribo/fructo_kinase"/>
</dbReference>
<gene>
    <name evidence="4" type="ORF">CCR94_22735</name>
</gene>
<dbReference type="InterPro" id="IPR029056">
    <property type="entry name" value="Ribokinase-like"/>
</dbReference>
<evidence type="ECO:0000256" key="1">
    <source>
        <dbReference type="ARBA" id="ARBA00022679"/>
    </source>
</evidence>
<dbReference type="AlphaFoldDB" id="A0A2S6MVQ1"/>
<feature type="domain" description="Carbohydrate kinase PfkB" evidence="3">
    <location>
        <begin position="28"/>
        <end position="296"/>
    </location>
</feature>
<accession>A0A2S6MVQ1</accession>
<keyword evidence="5" id="KW-1185">Reference proteome</keyword>
<dbReference type="GO" id="GO:0006796">
    <property type="term" value="P:phosphate-containing compound metabolic process"/>
    <property type="evidence" value="ECO:0007669"/>
    <property type="project" value="UniProtKB-ARBA"/>
</dbReference>
<dbReference type="PANTHER" id="PTHR10584:SF166">
    <property type="entry name" value="RIBOKINASE"/>
    <property type="match status" value="1"/>
</dbReference>
<comment type="caution">
    <text evidence="4">The sequence shown here is derived from an EMBL/GenBank/DDBJ whole genome shotgun (WGS) entry which is preliminary data.</text>
</comment>
<evidence type="ECO:0000313" key="4">
    <source>
        <dbReference type="EMBL" id="PPQ26444.1"/>
    </source>
</evidence>
<name>A0A2S6MVQ1_9HYPH</name>
<dbReference type="OrthoDB" id="9813569at2"/>
<dbReference type="Pfam" id="PF00294">
    <property type="entry name" value="PfkB"/>
    <property type="match status" value="1"/>
</dbReference>
<evidence type="ECO:0000259" key="3">
    <source>
        <dbReference type="Pfam" id="PF00294"/>
    </source>
</evidence>
<dbReference type="PRINTS" id="PR00990">
    <property type="entry name" value="RIBOKINASE"/>
</dbReference>
<dbReference type="PANTHER" id="PTHR10584">
    <property type="entry name" value="SUGAR KINASE"/>
    <property type="match status" value="1"/>
</dbReference>
<dbReference type="InterPro" id="IPR011611">
    <property type="entry name" value="PfkB_dom"/>
</dbReference>